<reference evidence="1" key="2">
    <citation type="journal article" date="2021" name="PeerJ">
        <title>Extensive microbial diversity within the chicken gut microbiome revealed by metagenomics and culture.</title>
        <authorList>
            <person name="Gilroy R."/>
            <person name="Ravi A."/>
            <person name="Getino M."/>
            <person name="Pursley I."/>
            <person name="Horton D.L."/>
            <person name="Alikhan N.F."/>
            <person name="Baker D."/>
            <person name="Gharbi K."/>
            <person name="Hall N."/>
            <person name="Watson M."/>
            <person name="Adriaenssens E.M."/>
            <person name="Foster-Nyarko E."/>
            <person name="Jarju S."/>
            <person name="Secka A."/>
            <person name="Antonio M."/>
            <person name="Oren A."/>
            <person name="Chaudhuri R.R."/>
            <person name="La Ragione R."/>
            <person name="Hildebrand F."/>
            <person name="Pallen M.J."/>
        </authorList>
    </citation>
    <scope>NUCLEOTIDE SEQUENCE</scope>
    <source>
        <strain evidence="1">USAMLcec12-2067</strain>
    </source>
</reference>
<name>A0A2K2U6B1_9ACTN</name>
<reference evidence="1" key="3">
    <citation type="submission" date="2021-09" db="EMBL/GenBank/DDBJ databases">
        <authorList>
            <person name="Gilroy R."/>
        </authorList>
    </citation>
    <scope>NUCLEOTIDE SEQUENCE</scope>
    <source>
        <strain evidence="1">USAMLcec12-2067</strain>
    </source>
</reference>
<evidence type="ECO:0000313" key="1">
    <source>
        <dbReference type="EMBL" id="HJH42908.1"/>
    </source>
</evidence>
<sequence length="116" mass="13532">MIRPARSIRHHKAVNFDLRTNELRKAFGEPGRRKAYRQIGAFLSEHGFEHRQGSGYRSTSALTDLEAIVLASRLYETHEWLLDCTSTFDVTNIGEEYDMDAIVRRHARRLRQRSCI</sequence>
<dbReference type="AlphaFoldDB" id="A0A2K2U6B1"/>
<proteinExistence type="predicted"/>
<comment type="caution">
    <text evidence="2">The sequence shown here is derived from an EMBL/GenBank/DDBJ whole genome shotgun (WGS) entry which is preliminary data.</text>
</comment>
<dbReference type="Gene3D" id="3.30.70.240">
    <property type="match status" value="1"/>
</dbReference>
<dbReference type="EMBL" id="PPEL01000018">
    <property type="protein sequence ID" value="PNV65748.1"/>
    <property type="molecule type" value="Genomic_DNA"/>
</dbReference>
<evidence type="ECO:0000313" key="2">
    <source>
        <dbReference type="EMBL" id="PNV65748.1"/>
    </source>
</evidence>
<accession>A0A2K2U6B1</accession>
<dbReference type="EMBL" id="DYZL01000073">
    <property type="protein sequence ID" value="HJH42908.1"/>
    <property type="molecule type" value="Genomic_DNA"/>
</dbReference>
<protein>
    <submittedName>
        <fullName evidence="2">Virulence associated protein D</fullName>
    </submittedName>
</protein>
<gene>
    <name evidence="2" type="ORF">C2L80_04890</name>
    <name evidence="1" type="ORF">K8V16_03845</name>
</gene>
<organism evidence="2 3">
    <name type="scientific">Rubneribacter badeniensis</name>
    <dbReference type="NCBI Taxonomy" id="2070688"/>
    <lineage>
        <taxon>Bacteria</taxon>
        <taxon>Bacillati</taxon>
        <taxon>Actinomycetota</taxon>
        <taxon>Coriobacteriia</taxon>
        <taxon>Eggerthellales</taxon>
        <taxon>Eggerthellaceae</taxon>
        <taxon>Rubneribacter</taxon>
    </lineage>
</organism>
<dbReference type="Proteomes" id="UP000789325">
    <property type="component" value="Unassembled WGS sequence"/>
</dbReference>
<keyword evidence="3" id="KW-1185">Reference proteome</keyword>
<evidence type="ECO:0000313" key="3">
    <source>
        <dbReference type="Proteomes" id="UP000236488"/>
    </source>
</evidence>
<reference evidence="2 3" key="1">
    <citation type="journal article" date="2018" name="Int. J. Syst. Evol. Microbiol.">
        <title>Rubneribacter badeniensis gen. nov., sp. nov. and Enteroscipio rubneri gen. nov., sp. nov., new members of the Eggerthellaceae isolated from human faeces.</title>
        <authorList>
            <person name="Danylec N."/>
            <person name="Gobl A."/>
            <person name="Stoll D.A."/>
            <person name="Hetzer B."/>
            <person name="Kulling S.E."/>
            <person name="Huch M."/>
        </authorList>
    </citation>
    <scope>NUCLEOTIDE SEQUENCE [LARGE SCALE GENOMIC DNA]</scope>
    <source>
        <strain evidence="2 3">ResAG-85</strain>
    </source>
</reference>
<dbReference type="Proteomes" id="UP000236488">
    <property type="component" value="Unassembled WGS sequence"/>
</dbReference>
<dbReference type="RefSeq" id="WP_092198179.1">
    <property type="nucleotide sequence ID" value="NZ_PPEL01000018.1"/>
</dbReference>